<comment type="caution">
    <text evidence="1">The sequence shown here is derived from an EMBL/GenBank/DDBJ whole genome shotgun (WGS) entry which is preliminary data.</text>
</comment>
<proteinExistence type="predicted"/>
<sequence length="100" mass="11472">MKSEQKFLVEVIFYSRTRRTVPKEGYRPHLVMETDKAQEYLGIEIYDIEVDILDSVGYAIVAPLYEQDVVNYSKIQPNLSFLVMEGASVVGRGKVISFHL</sequence>
<name>A0A7X0ZFV5_9LIST</name>
<protein>
    <submittedName>
        <fullName evidence="1">Uncharacterized protein</fullName>
    </submittedName>
</protein>
<organism evidence="1 2">
    <name type="scientific">Listeria farberi</name>
    <dbReference type="NCBI Taxonomy" id="2713500"/>
    <lineage>
        <taxon>Bacteria</taxon>
        <taxon>Bacillati</taxon>
        <taxon>Bacillota</taxon>
        <taxon>Bacilli</taxon>
        <taxon>Bacillales</taxon>
        <taxon>Listeriaceae</taxon>
        <taxon>Listeria</taxon>
    </lineage>
</organism>
<reference evidence="1 2" key="1">
    <citation type="submission" date="2020-03" db="EMBL/GenBank/DDBJ databases">
        <title>Soil Listeria distribution.</title>
        <authorList>
            <person name="Liao J."/>
            <person name="Wiedmann M."/>
        </authorList>
    </citation>
    <scope>NUCLEOTIDE SEQUENCE [LARGE SCALE GENOMIC DNA]</scope>
    <source>
        <strain evidence="1 2">FSL L7-0072</strain>
    </source>
</reference>
<evidence type="ECO:0000313" key="1">
    <source>
        <dbReference type="EMBL" id="MBC2286524.1"/>
    </source>
</evidence>
<dbReference type="RefSeq" id="WP_185607674.1">
    <property type="nucleotide sequence ID" value="NZ_JAARZO010000001.1"/>
</dbReference>
<gene>
    <name evidence="1" type="ORF">HCB47_02580</name>
</gene>
<accession>A0A7X0ZFV5</accession>
<evidence type="ECO:0000313" key="2">
    <source>
        <dbReference type="Proteomes" id="UP000558070"/>
    </source>
</evidence>
<dbReference type="AlphaFoldDB" id="A0A7X0ZFV5"/>
<dbReference type="Proteomes" id="UP000558070">
    <property type="component" value="Unassembled WGS sequence"/>
</dbReference>
<dbReference type="EMBL" id="JAARZO010000001">
    <property type="protein sequence ID" value="MBC2286524.1"/>
    <property type="molecule type" value="Genomic_DNA"/>
</dbReference>